<sequence length="338" mass="37153">MESKNLLQLTGGTKKSKKGMKRMTLAMAVLCSVGFGITQTGAYSYLSNADSVKNLFSEGKVSINLVEPEWIKDDSGTKEKAVPGDVYQKDPTITATDECVTPSFVYLQVYIPYAKVTKVNDDSTLYDKDANGAPLKKHHMLVTFGEGEVTKTSSDEFLVGDASDIQYDQATEILDSAELPDGHLIRNNIHDGKDGWTLLEISDIPVTDIPDTDSYQKNVDGYLKFTYSFNTMLANTDVVNPKYAALIGQVLTNKTTPLFEKIRVVNCMEGQLDGKEYYIPVKAYAIQATHTGSAEDENVKNAIPATTAEVIKQARKAYLAYANQNEDNGIMSVIKFSS</sequence>
<evidence type="ECO:0000313" key="1">
    <source>
        <dbReference type="EMBL" id="MST67698.1"/>
    </source>
</evidence>
<protein>
    <submittedName>
        <fullName evidence="1">Uncharacterized protein</fullName>
    </submittedName>
</protein>
<dbReference type="AlphaFoldDB" id="A0A7X2P553"/>
<keyword evidence="2" id="KW-1185">Reference proteome</keyword>
<accession>A0A7X2P553</accession>
<evidence type="ECO:0000313" key="2">
    <source>
        <dbReference type="Proteomes" id="UP000440513"/>
    </source>
</evidence>
<dbReference type="EMBL" id="VUMS01000036">
    <property type="protein sequence ID" value="MST67698.1"/>
    <property type="molecule type" value="Genomic_DNA"/>
</dbReference>
<proteinExistence type="predicted"/>
<name>A0A7X2P553_9FIRM</name>
<organism evidence="1 2">
    <name type="scientific">Oliverpabstia intestinalis</name>
    <dbReference type="NCBI Taxonomy" id="2606633"/>
    <lineage>
        <taxon>Bacteria</taxon>
        <taxon>Bacillati</taxon>
        <taxon>Bacillota</taxon>
        <taxon>Clostridia</taxon>
        <taxon>Lachnospirales</taxon>
        <taxon>Lachnospiraceae</taxon>
        <taxon>Oliverpabstia</taxon>
    </lineage>
</organism>
<reference evidence="1 2" key="1">
    <citation type="submission" date="2019-08" db="EMBL/GenBank/DDBJ databases">
        <title>In-depth cultivation of the pig gut microbiome towards novel bacterial diversity and tailored functional studies.</title>
        <authorList>
            <person name="Wylensek D."/>
            <person name="Hitch T.C.A."/>
            <person name="Clavel T."/>
        </authorList>
    </citation>
    <scope>NUCLEOTIDE SEQUENCE [LARGE SCALE GENOMIC DNA]</scope>
    <source>
        <strain evidence="1 2">BSM-380-WT-5A</strain>
    </source>
</reference>
<dbReference type="RefSeq" id="WP_154433049.1">
    <property type="nucleotide sequence ID" value="NZ_VUMS01000036.1"/>
</dbReference>
<comment type="caution">
    <text evidence="1">The sequence shown here is derived from an EMBL/GenBank/DDBJ whole genome shotgun (WGS) entry which is preliminary data.</text>
</comment>
<dbReference type="Proteomes" id="UP000440513">
    <property type="component" value="Unassembled WGS sequence"/>
</dbReference>
<gene>
    <name evidence="1" type="ORF">FYJ57_13490</name>
</gene>